<keyword evidence="2" id="KW-1185">Reference proteome</keyword>
<dbReference type="Pfam" id="PF14595">
    <property type="entry name" value="Thioredoxin_9"/>
    <property type="match status" value="1"/>
</dbReference>
<reference evidence="1" key="1">
    <citation type="journal article" date="2014" name="Int. J. Syst. Evol. Microbiol.">
        <title>Complete genome sequence of Corynebacterium casei LMG S-19264T (=DSM 44701T), isolated from a smear-ripened cheese.</title>
        <authorList>
            <consortium name="US DOE Joint Genome Institute (JGI-PGF)"/>
            <person name="Walter F."/>
            <person name="Albersmeier A."/>
            <person name="Kalinowski J."/>
            <person name="Ruckert C."/>
        </authorList>
    </citation>
    <scope>NUCLEOTIDE SEQUENCE</scope>
    <source>
        <strain evidence="1">JCM 30078</strain>
    </source>
</reference>
<organism evidence="1 2">
    <name type="scientific">Pseudomonas matsuisoli</name>
    <dbReference type="NCBI Taxonomy" id="1515666"/>
    <lineage>
        <taxon>Bacteria</taxon>
        <taxon>Pseudomonadati</taxon>
        <taxon>Pseudomonadota</taxon>
        <taxon>Gammaproteobacteria</taxon>
        <taxon>Pseudomonadales</taxon>
        <taxon>Pseudomonadaceae</taxon>
        <taxon>Pseudomonas</taxon>
    </lineage>
</organism>
<evidence type="ECO:0000313" key="1">
    <source>
        <dbReference type="EMBL" id="GGJ85508.1"/>
    </source>
</evidence>
<sequence length="183" mass="20868">MASYETLFQIGDTFEAFVCRGLDTEKEAVERFSRRLSMNLTCPTVERLEQVNARYHLLIAGELWCPDCQLNITALKTLNRLQPRIDMAIISKARAEHDLKDRLQLERIAIPLVLVLDENYELLGTFVEQPTSVIDRGESARDDYRNGRYLEETITEVLAIIEKKEALCRKVGATPPALQELAS</sequence>
<gene>
    <name evidence="1" type="ORF">GCM10009304_09460</name>
</gene>
<name>A0A917PN25_9PSED</name>
<dbReference type="Gene3D" id="3.40.30.10">
    <property type="entry name" value="Glutaredoxin"/>
    <property type="match status" value="1"/>
</dbReference>
<dbReference type="AlphaFoldDB" id="A0A917PN25"/>
<accession>A0A917PN25</accession>
<dbReference type="SUPFAM" id="SSF52833">
    <property type="entry name" value="Thioredoxin-like"/>
    <property type="match status" value="1"/>
</dbReference>
<protein>
    <submittedName>
        <fullName evidence="1">Thioredoxin family protein</fullName>
    </submittedName>
</protein>
<evidence type="ECO:0000313" key="2">
    <source>
        <dbReference type="Proteomes" id="UP000635983"/>
    </source>
</evidence>
<dbReference type="EMBL" id="BMPO01000002">
    <property type="protein sequence ID" value="GGJ85508.1"/>
    <property type="molecule type" value="Genomic_DNA"/>
</dbReference>
<dbReference type="InterPro" id="IPR036249">
    <property type="entry name" value="Thioredoxin-like_sf"/>
</dbReference>
<dbReference type="RefSeq" id="WP_188982001.1">
    <property type="nucleotide sequence ID" value="NZ_BMPO01000002.1"/>
</dbReference>
<comment type="caution">
    <text evidence="1">The sequence shown here is derived from an EMBL/GenBank/DDBJ whole genome shotgun (WGS) entry which is preliminary data.</text>
</comment>
<dbReference type="Proteomes" id="UP000635983">
    <property type="component" value="Unassembled WGS sequence"/>
</dbReference>
<proteinExistence type="predicted"/>
<reference evidence="1" key="2">
    <citation type="submission" date="2020-09" db="EMBL/GenBank/DDBJ databases">
        <authorList>
            <person name="Sun Q."/>
            <person name="Ohkuma M."/>
        </authorList>
    </citation>
    <scope>NUCLEOTIDE SEQUENCE</scope>
    <source>
        <strain evidence="1">JCM 30078</strain>
    </source>
</reference>